<organism evidence="1">
    <name type="scientific">uncultured Caudovirales phage</name>
    <dbReference type="NCBI Taxonomy" id="2100421"/>
    <lineage>
        <taxon>Viruses</taxon>
        <taxon>Duplodnaviria</taxon>
        <taxon>Heunggongvirae</taxon>
        <taxon>Uroviricota</taxon>
        <taxon>Caudoviricetes</taxon>
        <taxon>Peduoviridae</taxon>
        <taxon>Maltschvirus</taxon>
        <taxon>Maltschvirus maltsch</taxon>
    </lineage>
</organism>
<evidence type="ECO:0000313" key="1">
    <source>
        <dbReference type="EMBL" id="CAB4129943.1"/>
    </source>
</evidence>
<accession>A0A6J5L9E7</accession>
<gene>
    <name evidence="1" type="ORF">UFOVP116_191</name>
</gene>
<reference evidence="1" key="1">
    <citation type="submission" date="2020-04" db="EMBL/GenBank/DDBJ databases">
        <authorList>
            <person name="Chiriac C."/>
            <person name="Salcher M."/>
            <person name="Ghai R."/>
            <person name="Kavagutti S V."/>
        </authorList>
    </citation>
    <scope>NUCLEOTIDE SEQUENCE</scope>
</reference>
<proteinExistence type="predicted"/>
<name>A0A6J5L9E7_9CAUD</name>
<sequence length="52" mass="6176">MDLASKTLDELLHYRNELFDRIEQYLDGVKLYPEELDFILETLEKISTLIST</sequence>
<dbReference type="EMBL" id="LR796237">
    <property type="protein sequence ID" value="CAB4129943.1"/>
    <property type="molecule type" value="Genomic_DNA"/>
</dbReference>
<protein>
    <submittedName>
        <fullName evidence="1">Uncharacterized protein</fullName>
    </submittedName>
</protein>